<dbReference type="GO" id="GO:0006352">
    <property type="term" value="P:DNA-templated transcription initiation"/>
    <property type="evidence" value="ECO:0007669"/>
    <property type="project" value="InterPro"/>
</dbReference>
<dbReference type="RefSeq" id="WP_138852136.1">
    <property type="nucleotide sequence ID" value="NZ_CP040710.1"/>
</dbReference>
<evidence type="ECO:0000256" key="1">
    <source>
        <dbReference type="ARBA" id="ARBA00010641"/>
    </source>
</evidence>
<feature type="domain" description="RNA polymerase sigma-70 region 2" evidence="5">
    <location>
        <begin position="24"/>
        <end position="90"/>
    </location>
</feature>
<dbReference type="Pfam" id="PF08281">
    <property type="entry name" value="Sigma70_r4_2"/>
    <property type="match status" value="1"/>
</dbReference>
<comment type="similarity">
    <text evidence="1">Belongs to the sigma-70 factor family. ECF subfamily.</text>
</comment>
<proteinExistence type="inferred from homology"/>
<dbReference type="InterPro" id="IPR014284">
    <property type="entry name" value="RNA_pol_sigma-70_dom"/>
</dbReference>
<accession>A0A5B7SM96</accession>
<dbReference type="KEGG" id="asag:FGM00_06610"/>
<keyword evidence="8" id="KW-1185">Reference proteome</keyword>
<reference evidence="7 8" key="1">
    <citation type="submission" date="2019-05" db="EMBL/GenBank/DDBJ databases">
        <title>Genome sequencing of F202Z8.</title>
        <authorList>
            <person name="Kwon Y.M."/>
        </authorList>
    </citation>
    <scope>NUCLEOTIDE SEQUENCE [LARGE SCALE GENOMIC DNA]</scope>
    <source>
        <strain evidence="7 8">F202Z8</strain>
    </source>
</reference>
<dbReference type="Gene3D" id="1.10.10.10">
    <property type="entry name" value="Winged helix-like DNA-binding domain superfamily/Winged helix DNA-binding domain"/>
    <property type="match status" value="1"/>
</dbReference>
<feature type="domain" description="RNA polymerase sigma factor 70 region 4 type 2" evidence="6">
    <location>
        <begin position="122"/>
        <end position="173"/>
    </location>
</feature>
<dbReference type="SUPFAM" id="SSF88659">
    <property type="entry name" value="Sigma3 and sigma4 domains of RNA polymerase sigma factors"/>
    <property type="match status" value="1"/>
</dbReference>
<dbReference type="AlphaFoldDB" id="A0A5B7SM96"/>
<dbReference type="Pfam" id="PF04542">
    <property type="entry name" value="Sigma70_r2"/>
    <property type="match status" value="1"/>
</dbReference>
<dbReference type="InterPro" id="IPR036388">
    <property type="entry name" value="WH-like_DNA-bd_sf"/>
</dbReference>
<evidence type="ECO:0000259" key="6">
    <source>
        <dbReference type="Pfam" id="PF08281"/>
    </source>
</evidence>
<dbReference type="GO" id="GO:0003677">
    <property type="term" value="F:DNA binding"/>
    <property type="evidence" value="ECO:0007669"/>
    <property type="project" value="InterPro"/>
</dbReference>
<dbReference type="PANTHER" id="PTHR43133">
    <property type="entry name" value="RNA POLYMERASE ECF-TYPE SIGMA FACTO"/>
    <property type="match status" value="1"/>
</dbReference>
<dbReference type="InterPro" id="IPR013325">
    <property type="entry name" value="RNA_pol_sigma_r2"/>
</dbReference>
<dbReference type="Gene3D" id="1.10.1740.10">
    <property type="match status" value="1"/>
</dbReference>
<keyword evidence="4" id="KW-0804">Transcription</keyword>
<evidence type="ECO:0000256" key="4">
    <source>
        <dbReference type="ARBA" id="ARBA00023163"/>
    </source>
</evidence>
<dbReference type="PANTHER" id="PTHR43133:SF46">
    <property type="entry name" value="RNA POLYMERASE SIGMA-70 FACTOR ECF SUBFAMILY"/>
    <property type="match status" value="1"/>
</dbReference>
<dbReference type="InterPro" id="IPR039425">
    <property type="entry name" value="RNA_pol_sigma-70-like"/>
</dbReference>
<dbReference type="InterPro" id="IPR013324">
    <property type="entry name" value="RNA_pol_sigma_r3/r4-like"/>
</dbReference>
<evidence type="ECO:0000259" key="5">
    <source>
        <dbReference type="Pfam" id="PF04542"/>
    </source>
</evidence>
<keyword evidence="2" id="KW-0805">Transcription regulation</keyword>
<evidence type="ECO:0000313" key="7">
    <source>
        <dbReference type="EMBL" id="QCW99784.1"/>
    </source>
</evidence>
<evidence type="ECO:0000256" key="3">
    <source>
        <dbReference type="ARBA" id="ARBA00023082"/>
    </source>
</evidence>
<organism evidence="7 8">
    <name type="scientific">Aggregatimonas sangjinii</name>
    <dbReference type="NCBI Taxonomy" id="2583587"/>
    <lineage>
        <taxon>Bacteria</taxon>
        <taxon>Pseudomonadati</taxon>
        <taxon>Bacteroidota</taxon>
        <taxon>Flavobacteriia</taxon>
        <taxon>Flavobacteriales</taxon>
        <taxon>Flavobacteriaceae</taxon>
        <taxon>Aggregatimonas</taxon>
    </lineage>
</organism>
<evidence type="ECO:0000256" key="2">
    <source>
        <dbReference type="ARBA" id="ARBA00023015"/>
    </source>
</evidence>
<dbReference type="NCBIfam" id="TIGR02937">
    <property type="entry name" value="sigma70-ECF"/>
    <property type="match status" value="1"/>
</dbReference>
<dbReference type="InterPro" id="IPR013249">
    <property type="entry name" value="RNA_pol_sigma70_r4_t2"/>
</dbReference>
<dbReference type="OrthoDB" id="9150024at2"/>
<dbReference type="Proteomes" id="UP000310017">
    <property type="component" value="Chromosome"/>
</dbReference>
<evidence type="ECO:0000313" key="8">
    <source>
        <dbReference type="Proteomes" id="UP000310017"/>
    </source>
</evidence>
<sequence length="188" mass="22160">MNVNADKNLWQFFVGGDLNAFSALFKNYYQQLHNYGLRISNDPAMTEDCIQDFFVYLYEHRQSLGNIKCVKSYLFVSFRRALIKTLKKSRVFETIQENTTIFTFSEEDIRAEKELTKERAGILKTVLNELSPREREVIYLKYYSDLKTSEITEVMQISYQSVLNTLQKAFSKLRDRLENATIMEVLNK</sequence>
<dbReference type="InterPro" id="IPR007627">
    <property type="entry name" value="RNA_pol_sigma70_r2"/>
</dbReference>
<dbReference type="SUPFAM" id="SSF88946">
    <property type="entry name" value="Sigma2 domain of RNA polymerase sigma factors"/>
    <property type="match status" value="1"/>
</dbReference>
<protein>
    <submittedName>
        <fullName evidence="7">Sigma-70 family RNA polymerase sigma factor</fullName>
    </submittedName>
</protein>
<name>A0A5B7SM96_9FLAO</name>
<gene>
    <name evidence="7" type="ORF">FGM00_06610</name>
</gene>
<dbReference type="CDD" id="cd06171">
    <property type="entry name" value="Sigma70_r4"/>
    <property type="match status" value="1"/>
</dbReference>
<dbReference type="EMBL" id="CP040710">
    <property type="protein sequence ID" value="QCW99784.1"/>
    <property type="molecule type" value="Genomic_DNA"/>
</dbReference>
<dbReference type="GO" id="GO:0016987">
    <property type="term" value="F:sigma factor activity"/>
    <property type="evidence" value="ECO:0007669"/>
    <property type="project" value="UniProtKB-KW"/>
</dbReference>
<keyword evidence="3" id="KW-0731">Sigma factor</keyword>